<evidence type="ECO:0000313" key="8">
    <source>
        <dbReference type="Proteomes" id="UP000319825"/>
    </source>
</evidence>
<evidence type="ECO:0000256" key="5">
    <source>
        <dbReference type="SAM" id="MobiDB-lite"/>
    </source>
</evidence>
<dbReference type="Gene3D" id="2.102.10.10">
    <property type="entry name" value="Rieske [2Fe-2S] iron-sulphur domain"/>
    <property type="match status" value="1"/>
</dbReference>
<accession>A0A562I3L0</accession>
<sequence length="122" mass="13052">MVRHGEPSTGSGPETGSGTSAVPRRFACKVDDLEPGTSMVLPGDDSIALFRTEAGEFFATGDTCTHEEWSLGEDSDLEGDEVVCPLHMARFDLRTGKALCLPATIALQTYTVVIEDGQVFVE</sequence>
<dbReference type="PANTHER" id="PTHR21496:SF23">
    <property type="entry name" value="3-PHENYLPROPIONATE_CINNAMIC ACID DIOXYGENASE FERREDOXIN SUBUNIT"/>
    <property type="match status" value="1"/>
</dbReference>
<keyword evidence="2" id="KW-0479">Metal-binding</keyword>
<dbReference type="OrthoDB" id="147178at2"/>
<dbReference type="Pfam" id="PF00355">
    <property type="entry name" value="Rieske"/>
    <property type="match status" value="1"/>
</dbReference>
<evidence type="ECO:0000256" key="4">
    <source>
        <dbReference type="ARBA" id="ARBA00023014"/>
    </source>
</evidence>
<feature type="domain" description="Rieske" evidence="6">
    <location>
        <begin position="25"/>
        <end position="121"/>
    </location>
</feature>
<dbReference type="SUPFAM" id="SSF50022">
    <property type="entry name" value="ISP domain"/>
    <property type="match status" value="1"/>
</dbReference>
<keyword evidence="1" id="KW-0001">2Fe-2S</keyword>
<dbReference type="GO" id="GO:0051213">
    <property type="term" value="F:dioxygenase activity"/>
    <property type="evidence" value="ECO:0007669"/>
    <property type="project" value="UniProtKB-KW"/>
</dbReference>
<name>A0A562I3L0_MICOL</name>
<keyword evidence="7" id="KW-0223">Dioxygenase</keyword>
<dbReference type="EMBL" id="VLKE01000001">
    <property type="protein sequence ID" value="TWH65298.1"/>
    <property type="molecule type" value="Genomic_DNA"/>
</dbReference>
<gene>
    <name evidence="7" type="ORF">JD77_00234</name>
</gene>
<proteinExistence type="predicted"/>
<keyword evidence="3" id="KW-0408">Iron</keyword>
<feature type="region of interest" description="Disordered" evidence="5">
    <location>
        <begin position="1"/>
        <end position="23"/>
    </location>
</feature>
<evidence type="ECO:0000313" key="7">
    <source>
        <dbReference type="EMBL" id="TWH65298.1"/>
    </source>
</evidence>
<keyword evidence="7" id="KW-0560">Oxidoreductase</keyword>
<keyword evidence="4" id="KW-0411">Iron-sulfur</keyword>
<evidence type="ECO:0000256" key="3">
    <source>
        <dbReference type="ARBA" id="ARBA00023004"/>
    </source>
</evidence>
<evidence type="ECO:0000256" key="1">
    <source>
        <dbReference type="ARBA" id="ARBA00022714"/>
    </source>
</evidence>
<dbReference type="InterPro" id="IPR036922">
    <property type="entry name" value="Rieske_2Fe-2S_sf"/>
</dbReference>
<dbReference type="GO" id="GO:0004497">
    <property type="term" value="F:monooxygenase activity"/>
    <property type="evidence" value="ECO:0007669"/>
    <property type="project" value="UniProtKB-ARBA"/>
</dbReference>
<protein>
    <submittedName>
        <fullName evidence="7">3-phenylpropionate/trans-cinnamate dioxygenase ferredoxin subunit</fullName>
    </submittedName>
</protein>
<reference evidence="7 8" key="1">
    <citation type="submission" date="2019-07" db="EMBL/GenBank/DDBJ databases">
        <title>R&amp;d 2014.</title>
        <authorList>
            <person name="Klenk H.-P."/>
        </authorList>
    </citation>
    <scope>NUCLEOTIDE SEQUENCE [LARGE SCALE GENOMIC DNA]</scope>
    <source>
        <strain evidence="7 8">DSM 43868</strain>
    </source>
</reference>
<dbReference type="GO" id="GO:0046872">
    <property type="term" value="F:metal ion binding"/>
    <property type="evidence" value="ECO:0007669"/>
    <property type="project" value="UniProtKB-KW"/>
</dbReference>
<dbReference type="InterPro" id="IPR017941">
    <property type="entry name" value="Rieske_2Fe-2S"/>
</dbReference>
<dbReference type="PROSITE" id="PS51296">
    <property type="entry name" value="RIESKE"/>
    <property type="match status" value="1"/>
</dbReference>
<comment type="caution">
    <text evidence="7">The sequence shown here is derived from an EMBL/GenBank/DDBJ whole genome shotgun (WGS) entry which is preliminary data.</text>
</comment>
<dbReference type="GO" id="GO:0016705">
    <property type="term" value="F:oxidoreductase activity, acting on paired donors, with incorporation or reduction of molecular oxygen"/>
    <property type="evidence" value="ECO:0007669"/>
    <property type="project" value="UniProtKB-ARBA"/>
</dbReference>
<evidence type="ECO:0000256" key="2">
    <source>
        <dbReference type="ARBA" id="ARBA00022723"/>
    </source>
</evidence>
<dbReference type="GO" id="GO:0051537">
    <property type="term" value="F:2 iron, 2 sulfur cluster binding"/>
    <property type="evidence" value="ECO:0007669"/>
    <property type="project" value="UniProtKB-KW"/>
</dbReference>
<organism evidence="7 8">
    <name type="scientific">Micromonospora olivasterospora</name>
    <dbReference type="NCBI Taxonomy" id="1880"/>
    <lineage>
        <taxon>Bacteria</taxon>
        <taxon>Bacillati</taxon>
        <taxon>Actinomycetota</taxon>
        <taxon>Actinomycetes</taxon>
        <taxon>Micromonosporales</taxon>
        <taxon>Micromonosporaceae</taxon>
        <taxon>Micromonospora</taxon>
    </lineage>
</organism>
<dbReference type="CDD" id="cd03528">
    <property type="entry name" value="Rieske_RO_ferredoxin"/>
    <property type="match status" value="1"/>
</dbReference>
<dbReference type="PANTHER" id="PTHR21496">
    <property type="entry name" value="FERREDOXIN-RELATED"/>
    <property type="match status" value="1"/>
</dbReference>
<dbReference type="AlphaFoldDB" id="A0A562I3L0"/>
<feature type="compositionally biased region" description="Low complexity" evidence="5">
    <location>
        <begin position="7"/>
        <end position="20"/>
    </location>
</feature>
<dbReference type="Proteomes" id="UP000319825">
    <property type="component" value="Unassembled WGS sequence"/>
</dbReference>
<keyword evidence="8" id="KW-1185">Reference proteome</keyword>
<evidence type="ECO:0000259" key="6">
    <source>
        <dbReference type="PROSITE" id="PS51296"/>
    </source>
</evidence>